<comment type="caution">
    <text evidence="1">The sequence shown here is derived from an EMBL/GenBank/DDBJ whole genome shotgun (WGS) entry which is preliminary data.</text>
</comment>
<dbReference type="Proteomes" id="UP000580250">
    <property type="component" value="Unassembled WGS sequence"/>
</dbReference>
<accession>A0A6V7Y6X7</accession>
<evidence type="ECO:0000313" key="2">
    <source>
        <dbReference type="Proteomes" id="UP000580250"/>
    </source>
</evidence>
<dbReference type="AlphaFoldDB" id="A0A6V7Y6X7"/>
<protein>
    <submittedName>
        <fullName evidence="1">Uncharacterized protein</fullName>
    </submittedName>
</protein>
<organism evidence="1 2">
    <name type="scientific">Meloidogyne enterolobii</name>
    <name type="common">Root-knot nematode worm</name>
    <name type="synonym">Meloidogyne mayaguensis</name>
    <dbReference type="NCBI Taxonomy" id="390850"/>
    <lineage>
        <taxon>Eukaryota</taxon>
        <taxon>Metazoa</taxon>
        <taxon>Ecdysozoa</taxon>
        <taxon>Nematoda</taxon>
        <taxon>Chromadorea</taxon>
        <taxon>Rhabditida</taxon>
        <taxon>Tylenchina</taxon>
        <taxon>Tylenchomorpha</taxon>
        <taxon>Tylenchoidea</taxon>
        <taxon>Meloidogynidae</taxon>
        <taxon>Meloidogyninae</taxon>
        <taxon>Meloidogyne</taxon>
    </lineage>
</organism>
<dbReference type="EMBL" id="CAJEWN010003325">
    <property type="protein sequence ID" value="CAD2207295.1"/>
    <property type="molecule type" value="Genomic_DNA"/>
</dbReference>
<sequence length="68" mass="8175">MCTVNERSDWQNLIKYILHSDININFVKVDKEKFNLKTLLKKSKKLLCCSEMIDNEITEESVYWKTNF</sequence>
<gene>
    <name evidence="1" type="ORF">MENT_LOCUS61215</name>
</gene>
<evidence type="ECO:0000313" key="1">
    <source>
        <dbReference type="EMBL" id="CAD2207295.1"/>
    </source>
</evidence>
<proteinExistence type="predicted"/>
<name>A0A6V7Y6X7_MELEN</name>
<reference evidence="1 2" key="1">
    <citation type="submission" date="2020-08" db="EMBL/GenBank/DDBJ databases">
        <authorList>
            <person name="Koutsovoulos G."/>
            <person name="Danchin GJ E."/>
        </authorList>
    </citation>
    <scope>NUCLEOTIDE SEQUENCE [LARGE SCALE GENOMIC DNA]</scope>
</reference>